<accession>A0ACC3SGH8</accession>
<sequence length="119" mass="13583">MTSAWVHYVNSNSILAELRTLTKNYPFSSEVIDEAKRRVYNDPASNRSWNLCWLVLNKIHSAIRQLIPTYAFSQASQPSMWGGHKPSQQDVQQLAIALAAEWSNVLAQMLRAWESPPVR</sequence>
<keyword evidence="2" id="KW-1185">Reference proteome</keyword>
<proteinExistence type="predicted"/>
<protein>
    <submittedName>
        <fullName evidence="1">Uncharacterized protein</fullName>
    </submittedName>
</protein>
<dbReference type="Proteomes" id="UP001320706">
    <property type="component" value="Unassembled WGS sequence"/>
</dbReference>
<gene>
    <name evidence="1" type="ORF">M8818_002979</name>
</gene>
<dbReference type="EMBL" id="JAMKPW020000012">
    <property type="protein sequence ID" value="KAK8212814.1"/>
    <property type="molecule type" value="Genomic_DNA"/>
</dbReference>
<comment type="caution">
    <text evidence="1">The sequence shown here is derived from an EMBL/GenBank/DDBJ whole genome shotgun (WGS) entry which is preliminary data.</text>
</comment>
<evidence type="ECO:0000313" key="2">
    <source>
        <dbReference type="Proteomes" id="UP001320706"/>
    </source>
</evidence>
<evidence type="ECO:0000313" key="1">
    <source>
        <dbReference type="EMBL" id="KAK8212814.1"/>
    </source>
</evidence>
<reference evidence="1" key="1">
    <citation type="submission" date="2024-02" db="EMBL/GenBank/DDBJ databases">
        <title>Metagenome Assembled Genome of Zalaria obscura JY119.</title>
        <authorList>
            <person name="Vighnesh L."/>
            <person name="Jagadeeshwari U."/>
            <person name="Venkata Ramana C."/>
            <person name="Sasikala C."/>
        </authorList>
    </citation>
    <scope>NUCLEOTIDE SEQUENCE</scope>
    <source>
        <strain evidence="1">JY119</strain>
    </source>
</reference>
<organism evidence="1 2">
    <name type="scientific">Zalaria obscura</name>
    <dbReference type="NCBI Taxonomy" id="2024903"/>
    <lineage>
        <taxon>Eukaryota</taxon>
        <taxon>Fungi</taxon>
        <taxon>Dikarya</taxon>
        <taxon>Ascomycota</taxon>
        <taxon>Pezizomycotina</taxon>
        <taxon>Dothideomycetes</taxon>
        <taxon>Dothideomycetidae</taxon>
        <taxon>Dothideales</taxon>
        <taxon>Zalariaceae</taxon>
        <taxon>Zalaria</taxon>
    </lineage>
</organism>
<name>A0ACC3SGH8_9PEZI</name>